<dbReference type="GO" id="GO:0016020">
    <property type="term" value="C:membrane"/>
    <property type="evidence" value="ECO:0007669"/>
    <property type="project" value="UniProtKB-SubCell"/>
</dbReference>
<dbReference type="Pfam" id="PF07690">
    <property type="entry name" value="MFS_1"/>
    <property type="match status" value="1"/>
</dbReference>
<dbReference type="Gene3D" id="1.20.1250.20">
    <property type="entry name" value="MFS general substrate transporter like domains"/>
    <property type="match status" value="2"/>
</dbReference>
<protein>
    <submittedName>
        <fullName evidence="8">MFS transporter</fullName>
    </submittedName>
</protein>
<feature type="transmembrane region" description="Helical" evidence="6">
    <location>
        <begin position="309"/>
        <end position="329"/>
    </location>
</feature>
<evidence type="ECO:0000256" key="6">
    <source>
        <dbReference type="SAM" id="Phobius"/>
    </source>
</evidence>
<feature type="transmembrane region" description="Helical" evidence="6">
    <location>
        <begin position="169"/>
        <end position="194"/>
    </location>
</feature>
<feature type="transmembrane region" description="Helical" evidence="6">
    <location>
        <begin position="341"/>
        <end position="363"/>
    </location>
</feature>
<dbReference type="InterPro" id="IPR020846">
    <property type="entry name" value="MFS_dom"/>
</dbReference>
<feature type="domain" description="Major facilitator superfamily (MFS) profile" evidence="7">
    <location>
        <begin position="78"/>
        <end position="487"/>
    </location>
</feature>
<evidence type="ECO:0000256" key="3">
    <source>
        <dbReference type="ARBA" id="ARBA00022692"/>
    </source>
</evidence>
<dbReference type="OrthoDB" id="2250022at2759"/>
<organism evidence="8 9">
    <name type="scientific">Tothia fuscella</name>
    <dbReference type="NCBI Taxonomy" id="1048955"/>
    <lineage>
        <taxon>Eukaryota</taxon>
        <taxon>Fungi</taxon>
        <taxon>Dikarya</taxon>
        <taxon>Ascomycota</taxon>
        <taxon>Pezizomycotina</taxon>
        <taxon>Dothideomycetes</taxon>
        <taxon>Pleosporomycetidae</taxon>
        <taxon>Venturiales</taxon>
        <taxon>Cylindrosympodiaceae</taxon>
        <taxon>Tothia</taxon>
    </lineage>
</organism>
<dbReference type="PANTHER" id="PTHR43791:SF92">
    <property type="entry name" value="AGL026WP"/>
    <property type="match status" value="1"/>
</dbReference>
<dbReference type="AlphaFoldDB" id="A0A9P4NF88"/>
<dbReference type="PANTHER" id="PTHR43791">
    <property type="entry name" value="PERMEASE-RELATED"/>
    <property type="match status" value="1"/>
</dbReference>
<comment type="caution">
    <text evidence="8">The sequence shown here is derived from an EMBL/GenBank/DDBJ whole genome shotgun (WGS) entry which is preliminary data.</text>
</comment>
<dbReference type="InterPro" id="IPR011701">
    <property type="entry name" value="MFS"/>
</dbReference>
<keyword evidence="3 6" id="KW-0812">Transmembrane</keyword>
<proteinExistence type="predicted"/>
<feature type="transmembrane region" description="Helical" evidence="6">
    <location>
        <begin position="402"/>
        <end position="421"/>
    </location>
</feature>
<evidence type="ECO:0000256" key="1">
    <source>
        <dbReference type="ARBA" id="ARBA00004141"/>
    </source>
</evidence>
<dbReference type="Proteomes" id="UP000800235">
    <property type="component" value="Unassembled WGS sequence"/>
</dbReference>
<dbReference type="SUPFAM" id="SSF103473">
    <property type="entry name" value="MFS general substrate transporter"/>
    <property type="match status" value="1"/>
</dbReference>
<dbReference type="InterPro" id="IPR036259">
    <property type="entry name" value="MFS_trans_sf"/>
</dbReference>
<evidence type="ECO:0000313" key="9">
    <source>
        <dbReference type="Proteomes" id="UP000800235"/>
    </source>
</evidence>
<comment type="subcellular location">
    <subcellularLocation>
        <location evidence="1">Membrane</location>
        <topology evidence="1">Multi-pass membrane protein</topology>
    </subcellularLocation>
</comment>
<dbReference type="GO" id="GO:0022857">
    <property type="term" value="F:transmembrane transporter activity"/>
    <property type="evidence" value="ECO:0007669"/>
    <property type="project" value="InterPro"/>
</dbReference>
<feature type="transmembrane region" description="Helical" evidence="6">
    <location>
        <begin position="117"/>
        <end position="137"/>
    </location>
</feature>
<feature type="transmembrane region" description="Helical" evidence="6">
    <location>
        <begin position="375"/>
        <end position="396"/>
    </location>
</feature>
<feature type="transmembrane region" description="Helical" evidence="6">
    <location>
        <begin position="460"/>
        <end position="482"/>
    </location>
</feature>
<dbReference type="FunFam" id="1.20.1250.20:FF:000013">
    <property type="entry name" value="MFS general substrate transporter"/>
    <property type="match status" value="1"/>
</dbReference>
<dbReference type="EMBL" id="MU007122">
    <property type="protein sequence ID" value="KAF2418944.1"/>
    <property type="molecule type" value="Genomic_DNA"/>
</dbReference>
<evidence type="ECO:0000313" key="8">
    <source>
        <dbReference type="EMBL" id="KAF2418944.1"/>
    </source>
</evidence>
<keyword evidence="2" id="KW-0813">Transport</keyword>
<dbReference type="FunFam" id="1.20.1250.20:FF:000057">
    <property type="entry name" value="MFS general substrate transporter"/>
    <property type="match status" value="1"/>
</dbReference>
<keyword evidence="5 6" id="KW-0472">Membrane</keyword>
<evidence type="ECO:0000256" key="5">
    <source>
        <dbReference type="ARBA" id="ARBA00023136"/>
    </source>
</evidence>
<accession>A0A9P4NF88</accession>
<gene>
    <name evidence="8" type="ORF">EJ08DRAFT_654125</name>
</gene>
<dbReference type="PROSITE" id="PS50850">
    <property type="entry name" value="MFS"/>
    <property type="match status" value="1"/>
</dbReference>
<sequence>MPSNNNTDLGQYALLSRNEEVDELKHEHCLDKEDKKAVEDDDDHEDIALEDYLDTGSRNTNTSPSDEKALLRKIDARIMPTLILMIILNYLDRNALANARVQGLEKSLHLTGSEFNTAISVFFIGYIGLQIPSNLLLTRVRPSIYLPACMIAWGTLSGMTAFVKGYHSLLFLRFFLGMVEAPFFPGALFLLSSWYTKEELALRTSLLYSGSLLSGAFGGFVGAGIEAGLNGVMGLDSWRWLFLIESSLTVVLAVCAIFILPDYPHTTWWLSLEERTLAVERVARGSGMQDRKHTKLLSGLRMALTDYKVWLLGLIIITKTSAGAVTSFIPTLVATFEYSKINTLLLIAPPYLFATATALVISYSSDKHSERSYHILIPITSAMAGFFIFALTTSLIPRYMSLFLMLAGVYGSYNVALAWISSTLPHPVEKRSAAIAIVNTVGNCAQIYSPFMYLPEWGPGYLGAMVANGGFCLACLGAVWVLRGYLKRENGRLLKAEMEGGMKGGIKRGFTYIL</sequence>
<evidence type="ECO:0000256" key="2">
    <source>
        <dbReference type="ARBA" id="ARBA00022448"/>
    </source>
</evidence>
<keyword evidence="9" id="KW-1185">Reference proteome</keyword>
<feature type="transmembrane region" description="Helical" evidence="6">
    <location>
        <begin position="206"/>
        <end position="225"/>
    </location>
</feature>
<reference evidence="8" key="1">
    <citation type="journal article" date="2020" name="Stud. Mycol.">
        <title>101 Dothideomycetes genomes: a test case for predicting lifestyles and emergence of pathogens.</title>
        <authorList>
            <person name="Haridas S."/>
            <person name="Albert R."/>
            <person name="Binder M."/>
            <person name="Bloem J."/>
            <person name="Labutti K."/>
            <person name="Salamov A."/>
            <person name="Andreopoulos B."/>
            <person name="Baker S."/>
            <person name="Barry K."/>
            <person name="Bills G."/>
            <person name="Bluhm B."/>
            <person name="Cannon C."/>
            <person name="Castanera R."/>
            <person name="Culley D."/>
            <person name="Daum C."/>
            <person name="Ezra D."/>
            <person name="Gonzalez J."/>
            <person name="Henrissat B."/>
            <person name="Kuo A."/>
            <person name="Liang C."/>
            <person name="Lipzen A."/>
            <person name="Lutzoni F."/>
            <person name="Magnuson J."/>
            <person name="Mondo S."/>
            <person name="Nolan M."/>
            <person name="Ohm R."/>
            <person name="Pangilinan J."/>
            <person name="Park H.-J."/>
            <person name="Ramirez L."/>
            <person name="Alfaro M."/>
            <person name="Sun H."/>
            <person name="Tritt A."/>
            <person name="Yoshinaga Y."/>
            <person name="Zwiers L.-H."/>
            <person name="Turgeon B."/>
            <person name="Goodwin S."/>
            <person name="Spatafora J."/>
            <person name="Crous P."/>
            <person name="Grigoriev I."/>
        </authorList>
    </citation>
    <scope>NUCLEOTIDE SEQUENCE</scope>
    <source>
        <strain evidence="8">CBS 130266</strain>
    </source>
</reference>
<keyword evidence="4 6" id="KW-1133">Transmembrane helix</keyword>
<feature type="transmembrane region" description="Helical" evidence="6">
    <location>
        <begin position="433"/>
        <end position="454"/>
    </location>
</feature>
<feature type="transmembrane region" description="Helical" evidence="6">
    <location>
        <begin position="237"/>
        <end position="260"/>
    </location>
</feature>
<name>A0A9P4NF88_9PEZI</name>
<evidence type="ECO:0000259" key="7">
    <source>
        <dbReference type="PROSITE" id="PS50850"/>
    </source>
</evidence>
<feature type="transmembrane region" description="Helical" evidence="6">
    <location>
        <begin position="144"/>
        <end position="163"/>
    </location>
</feature>
<evidence type="ECO:0000256" key="4">
    <source>
        <dbReference type="ARBA" id="ARBA00022989"/>
    </source>
</evidence>